<keyword evidence="2" id="KW-1185">Reference proteome</keyword>
<dbReference type="Proteomes" id="UP001145114">
    <property type="component" value="Unassembled WGS sequence"/>
</dbReference>
<evidence type="ECO:0000313" key="1">
    <source>
        <dbReference type="EMBL" id="KAJ1672540.1"/>
    </source>
</evidence>
<gene>
    <name evidence="1" type="ORF">EV182_006977</name>
</gene>
<proteinExistence type="predicted"/>
<evidence type="ECO:0000313" key="2">
    <source>
        <dbReference type="Proteomes" id="UP001145114"/>
    </source>
</evidence>
<protein>
    <submittedName>
        <fullName evidence="1">Uncharacterized protein</fullName>
    </submittedName>
</protein>
<name>A0ACC1H9C2_9FUNG</name>
<comment type="caution">
    <text evidence="1">The sequence shown here is derived from an EMBL/GenBank/DDBJ whole genome shotgun (WGS) entry which is preliminary data.</text>
</comment>
<organism evidence="1 2">
    <name type="scientific">Spiromyces aspiralis</name>
    <dbReference type="NCBI Taxonomy" id="68401"/>
    <lineage>
        <taxon>Eukaryota</taxon>
        <taxon>Fungi</taxon>
        <taxon>Fungi incertae sedis</taxon>
        <taxon>Zoopagomycota</taxon>
        <taxon>Kickxellomycotina</taxon>
        <taxon>Kickxellomycetes</taxon>
        <taxon>Kickxellales</taxon>
        <taxon>Kickxellaceae</taxon>
        <taxon>Spiromyces</taxon>
    </lineage>
</organism>
<dbReference type="EMBL" id="JAMZIH010008212">
    <property type="protein sequence ID" value="KAJ1672540.1"/>
    <property type="molecule type" value="Genomic_DNA"/>
</dbReference>
<sequence length="182" mass="19586">MDGEVGEGHLTNITGLELTDSTLWSSSADRTAKGWDLASRKQEMKLIHSRVVKSVLGVPQAGIVVTGDEEGVVYMWSMTTGEIVKEIHAHLDGVIKFVLHKGVLYSASLDATVRQWSIRDILEFPGLKYGPEPVSSDAEDSVREDAAALSRAGGSKSNSIGLTAEEEAELAELISSDDDDDN</sequence>
<reference evidence="1" key="1">
    <citation type="submission" date="2022-06" db="EMBL/GenBank/DDBJ databases">
        <title>Phylogenomic reconstructions and comparative analyses of Kickxellomycotina fungi.</title>
        <authorList>
            <person name="Reynolds N.K."/>
            <person name="Stajich J.E."/>
            <person name="Barry K."/>
            <person name="Grigoriev I.V."/>
            <person name="Crous P."/>
            <person name="Smith M.E."/>
        </authorList>
    </citation>
    <scope>NUCLEOTIDE SEQUENCE</scope>
    <source>
        <strain evidence="1">RSA 2271</strain>
    </source>
</reference>
<accession>A0ACC1H9C2</accession>